<evidence type="ECO:0000313" key="2">
    <source>
        <dbReference type="Proteomes" id="UP000694892"/>
    </source>
</evidence>
<organism evidence="1 2">
    <name type="scientific">Xenopus laevis</name>
    <name type="common">African clawed frog</name>
    <dbReference type="NCBI Taxonomy" id="8355"/>
    <lineage>
        <taxon>Eukaryota</taxon>
        <taxon>Metazoa</taxon>
        <taxon>Chordata</taxon>
        <taxon>Craniata</taxon>
        <taxon>Vertebrata</taxon>
        <taxon>Euteleostomi</taxon>
        <taxon>Amphibia</taxon>
        <taxon>Batrachia</taxon>
        <taxon>Anura</taxon>
        <taxon>Pipoidea</taxon>
        <taxon>Pipidae</taxon>
        <taxon>Xenopodinae</taxon>
        <taxon>Xenopus</taxon>
        <taxon>Xenopus</taxon>
    </lineage>
</organism>
<protein>
    <submittedName>
        <fullName evidence="1">Uncharacterized protein</fullName>
    </submittedName>
</protein>
<evidence type="ECO:0000313" key="1">
    <source>
        <dbReference type="EMBL" id="OCT62656.1"/>
    </source>
</evidence>
<proteinExistence type="predicted"/>
<dbReference type="Proteomes" id="UP000694892">
    <property type="component" value="Chromosome 9_10L"/>
</dbReference>
<accession>A0A974H345</accession>
<gene>
    <name evidence="1" type="ORF">XELAEV_18043741mg</name>
</gene>
<sequence>MQQWVEPRSQVPYARKDLSLRSDCGQAAAYQNASGVPFGLVQPWGKVVNVYSVVYFKTNANLPKVILRCYFVIPVSITTKNIWKSLGKDTEKHSTHL</sequence>
<reference evidence="2" key="1">
    <citation type="journal article" date="2016" name="Nature">
        <title>Genome evolution in the allotetraploid frog Xenopus laevis.</title>
        <authorList>
            <person name="Session A.M."/>
            <person name="Uno Y."/>
            <person name="Kwon T."/>
            <person name="Chapman J.A."/>
            <person name="Toyoda A."/>
            <person name="Takahashi S."/>
            <person name="Fukui A."/>
            <person name="Hikosaka A."/>
            <person name="Suzuki A."/>
            <person name="Kondo M."/>
            <person name="van Heeringen S.J."/>
            <person name="Quigley I."/>
            <person name="Heinz S."/>
            <person name="Ogino H."/>
            <person name="Ochi H."/>
            <person name="Hellsten U."/>
            <person name="Lyons J.B."/>
            <person name="Simakov O."/>
            <person name="Putnam N."/>
            <person name="Stites J."/>
            <person name="Kuroki Y."/>
            <person name="Tanaka T."/>
            <person name="Michiue T."/>
            <person name="Watanabe M."/>
            <person name="Bogdanovic O."/>
            <person name="Lister R."/>
            <person name="Georgiou G."/>
            <person name="Paranjpe S.S."/>
            <person name="van Kruijsbergen I."/>
            <person name="Shu S."/>
            <person name="Carlson J."/>
            <person name="Kinoshita T."/>
            <person name="Ohta Y."/>
            <person name="Mawaribuchi S."/>
            <person name="Jenkins J."/>
            <person name="Grimwood J."/>
            <person name="Schmutz J."/>
            <person name="Mitros T."/>
            <person name="Mozaffari S.V."/>
            <person name="Suzuki Y."/>
            <person name="Haramoto Y."/>
            <person name="Yamamoto T.S."/>
            <person name="Takagi C."/>
            <person name="Heald R."/>
            <person name="Miller K."/>
            <person name="Haudenschild C."/>
            <person name="Kitzman J."/>
            <person name="Nakayama T."/>
            <person name="Izutsu Y."/>
            <person name="Robert J."/>
            <person name="Fortriede J."/>
            <person name="Burns K."/>
            <person name="Lotay V."/>
            <person name="Karimi K."/>
            <person name="Yasuoka Y."/>
            <person name="Dichmann D.S."/>
            <person name="Flajnik M.F."/>
            <person name="Houston D.W."/>
            <person name="Shendure J."/>
            <person name="DuPasquier L."/>
            <person name="Vize P.D."/>
            <person name="Zorn A.M."/>
            <person name="Ito M."/>
            <person name="Marcotte E.M."/>
            <person name="Wallingford J.B."/>
            <person name="Ito Y."/>
            <person name="Asashima M."/>
            <person name="Ueno N."/>
            <person name="Matsuda Y."/>
            <person name="Veenstra G.J."/>
            <person name="Fujiyama A."/>
            <person name="Harland R.M."/>
            <person name="Taira M."/>
            <person name="Rokhsar D.S."/>
        </authorList>
    </citation>
    <scope>NUCLEOTIDE SEQUENCE [LARGE SCALE GENOMIC DNA]</scope>
    <source>
        <strain evidence="2">J</strain>
    </source>
</reference>
<dbReference type="AlphaFoldDB" id="A0A974H345"/>
<name>A0A974H345_XENLA</name>
<dbReference type="EMBL" id="CM004482">
    <property type="protein sequence ID" value="OCT62656.1"/>
    <property type="molecule type" value="Genomic_DNA"/>
</dbReference>